<dbReference type="RefSeq" id="XP_005820932.1">
    <property type="nucleotide sequence ID" value="XM_005820875.1"/>
</dbReference>
<feature type="compositionally biased region" description="Basic and acidic residues" evidence="2">
    <location>
        <begin position="633"/>
        <end position="644"/>
    </location>
</feature>
<reference evidence="5" key="2">
    <citation type="submission" date="2012-11" db="EMBL/GenBank/DDBJ databases">
        <authorList>
            <person name="Kuo A."/>
            <person name="Curtis B.A."/>
            <person name="Tanifuji G."/>
            <person name="Burki F."/>
            <person name="Gruber A."/>
            <person name="Irimia M."/>
            <person name="Maruyama S."/>
            <person name="Arias M.C."/>
            <person name="Ball S.G."/>
            <person name="Gile G.H."/>
            <person name="Hirakawa Y."/>
            <person name="Hopkins J.F."/>
            <person name="Rensing S.A."/>
            <person name="Schmutz J."/>
            <person name="Symeonidi A."/>
            <person name="Elias M."/>
            <person name="Eveleigh R.J."/>
            <person name="Herman E.K."/>
            <person name="Klute M.J."/>
            <person name="Nakayama T."/>
            <person name="Obornik M."/>
            <person name="Reyes-Prieto A."/>
            <person name="Armbrust E.V."/>
            <person name="Aves S.J."/>
            <person name="Beiko R.G."/>
            <person name="Coutinho P."/>
            <person name="Dacks J.B."/>
            <person name="Durnford D.G."/>
            <person name="Fast N.M."/>
            <person name="Green B.R."/>
            <person name="Grisdale C."/>
            <person name="Hempe F."/>
            <person name="Henrissat B."/>
            <person name="Hoppner M.P."/>
            <person name="Ishida K.-I."/>
            <person name="Kim E."/>
            <person name="Koreny L."/>
            <person name="Kroth P.G."/>
            <person name="Liu Y."/>
            <person name="Malik S.-B."/>
            <person name="Maier U.G."/>
            <person name="McRose D."/>
            <person name="Mock T."/>
            <person name="Neilson J.A."/>
            <person name="Onodera N.T."/>
            <person name="Poole A.M."/>
            <person name="Pritham E.J."/>
            <person name="Richards T.A."/>
            <person name="Rocap G."/>
            <person name="Roy S.W."/>
            <person name="Sarai C."/>
            <person name="Schaack S."/>
            <person name="Shirato S."/>
            <person name="Slamovits C.H."/>
            <person name="Spencer D.F."/>
            <person name="Suzuki S."/>
            <person name="Worden A.Z."/>
            <person name="Zauner S."/>
            <person name="Barry K."/>
            <person name="Bell C."/>
            <person name="Bharti A.K."/>
            <person name="Crow J.A."/>
            <person name="Grimwood J."/>
            <person name="Kramer R."/>
            <person name="Lindquist E."/>
            <person name="Lucas S."/>
            <person name="Salamov A."/>
            <person name="McFadden G.I."/>
            <person name="Lane C.E."/>
            <person name="Keeling P.J."/>
            <person name="Gray M.W."/>
            <person name="Grigoriev I.V."/>
            <person name="Archibald J.M."/>
        </authorList>
    </citation>
    <scope>NUCLEOTIDE SEQUENCE</scope>
    <source>
        <strain evidence="5">CCMP2712</strain>
    </source>
</reference>
<feature type="region of interest" description="Disordered" evidence="2">
    <location>
        <begin position="1"/>
        <end position="58"/>
    </location>
</feature>
<gene>
    <name evidence="3" type="ORF">GUITHDRAFT_119878</name>
</gene>
<keyword evidence="1" id="KW-0175">Coiled coil</keyword>
<feature type="compositionally biased region" description="Acidic residues" evidence="2">
    <location>
        <begin position="921"/>
        <end position="939"/>
    </location>
</feature>
<feature type="compositionally biased region" description="Basic and acidic residues" evidence="2">
    <location>
        <begin position="238"/>
        <end position="268"/>
    </location>
</feature>
<dbReference type="Proteomes" id="UP000011087">
    <property type="component" value="Unassembled WGS sequence"/>
</dbReference>
<sequence length="1034" mass="115779">MRSSPLFDPSPRPREQPWAPRERRSRDAASKQEKRQVLPPQQQGAKEARSYHKPSPRSAEYLYRTQAQSVEVGRGVAGGAAGAIVHDVVSQRLEQLFQEFQVDGPLLESLRGALLARETSKHAKDLGDAETISAEVIPPEPPGRPPKFVQIESIKEAQQEEKEPADDDEASAPSPVQTRDSQSAGQPPNGARLVQVAQGQERSTAEGPIDVSPHPPSLKSEPPSSMADDVTGAAEGGRTVEARTERPVMSEKPATREDPPVKDVEIGQRGKAVVSSHAEGSRSVSDGVARMMQAASVWQKRCIDAEEATQRVYPILSKACSRLQLKVEEEEECRRVISLMKAEVKRLRAWQQDSENKLLASQQECRTLSQQVQSLTGRLADREKEVGGVSRSVGQEEDASLRTLEMEEELNMSRELIGELKTQVGELRSRNVELENILERYVHLWNPQASQEEERRRRRRGREEEEEREVDLGDLGSLLSSGLVTKARSNWMATWRGEAEKHKEALEHREKEMNALIAVLEQTTMQVAALEEEKERERELRVKAEHEKESSEIRVREAEQHSRLLAREKGELQEEVKRLQAAVRACQARMYQHSLSLAQNALPLPPGGSRELKAAELPHPSSLSDALPPLSHRSLEGSKEEEAAGSKGIEGDPSSSFSPPPPAAASHNQQLVRQEEELLKLRAKVLEQRTWGLKAWQEIQRLNGMKLNLEQEVEFFKERIVEDERRKENAATSELLRECLWLAVKENKALLLSDFVNLPSSDREEYMSRVTAVLQAASLSSGKDDSLPPNLASASVNDTCIGLMQLLKKEKAKLREARMRNKELEEEVGRLQDETRKLQEIADMRGYVAVQAKEQLRSVLGVDESFGYMQGGRERTPTEDIAAMSVKMRELLHRAKEKDSIIALLKRKLAEETRRKQLSREEEEEEEEEEEFSSSDSENDQGVVGLFFNEDDDGEDRDVEMGEEEEEGKDEGEDEEEEEEFSNAMAGNIVVKSIAVGSPAHVNGSIEVRDILSAIDDEDMTGKVKKGERGGGET</sequence>
<feature type="compositionally biased region" description="Acidic residues" evidence="2">
    <location>
        <begin position="949"/>
        <end position="981"/>
    </location>
</feature>
<feature type="region of interest" description="Disordered" evidence="2">
    <location>
        <begin position="119"/>
        <end position="279"/>
    </location>
</feature>
<feature type="region of interest" description="Disordered" evidence="2">
    <location>
        <begin position="606"/>
        <end position="670"/>
    </location>
</feature>
<evidence type="ECO:0000256" key="1">
    <source>
        <dbReference type="SAM" id="Coils"/>
    </source>
</evidence>
<evidence type="ECO:0000256" key="2">
    <source>
        <dbReference type="SAM" id="MobiDB-lite"/>
    </source>
</evidence>
<reference evidence="4" key="3">
    <citation type="submission" date="2015-06" db="UniProtKB">
        <authorList>
            <consortium name="EnsemblProtists"/>
        </authorList>
    </citation>
    <scope>IDENTIFICATION</scope>
</reference>
<dbReference type="AlphaFoldDB" id="L1ICY8"/>
<proteinExistence type="predicted"/>
<feature type="compositionally biased region" description="Basic and acidic residues" evidence="2">
    <location>
        <begin position="11"/>
        <end position="36"/>
    </location>
</feature>
<evidence type="ECO:0000313" key="4">
    <source>
        <dbReference type="EnsemblProtists" id="EKX33952"/>
    </source>
</evidence>
<organism evidence="3">
    <name type="scientific">Guillardia theta (strain CCMP2712)</name>
    <name type="common">Cryptophyte</name>
    <dbReference type="NCBI Taxonomy" id="905079"/>
    <lineage>
        <taxon>Eukaryota</taxon>
        <taxon>Cryptophyceae</taxon>
        <taxon>Pyrenomonadales</taxon>
        <taxon>Geminigeraceae</taxon>
        <taxon>Guillardia</taxon>
    </lineage>
</organism>
<feature type="coiled-coil region" evidence="1">
    <location>
        <begin position="503"/>
        <end position="589"/>
    </location>
</feature>
<keyword evidence="5" id="KW-1185">Reference proteome</keyword>
<accession>L1ICY8</accession>
<dbReference type="GeneID" id="17290685"/>
<feature type="region of interest" description="Disordered" evidence="2">
    <location>
        <begin position="913"/>
        <end position="983"/>
    </location>
</feature>
<feature type="region of interest" description="Disordered" evidence="2">
    <location>
        <begin position="449"/>
        <end position="469"/>
    </location>
</feature>
<dbReference type="EnsemblProtists" id="EKX33952">
    <property type="protein sequence ID" value="EKX33952"/>
    <property type="gene ID" value="GUITHDRAFT_119878"/>
</dbReference>
<protein>
    <submittedName>
        <fullName evidence="3 4">Uncharacterized protein</fullName>
    </submittedName>
</protein>
<feature type="compositionally biased region" description="Low complexity" evidence="2">
    <location>
        <begin position="617"/>
        <end position="631"/>
    </location>
</feature>
<feature type="compositionally biased region" description="Polar residues" evidence="2">
    <location>
        <begin position="174"/>
        <end position="186"/>
    </location>
</feature>
<feature type="coiled-coil region" evidence="1">
    <location>
        <begin position="804"/>
        <end position="841"/>
    </location>
</feature>
<dbReference type="EMBL" id="JH993124">
    <property type="protein sequence ID" value="EKX33952.1"/>
    <property type="molecule type" value="Genomic_DNA"/>
</dbReference>
<feature type="compositionally biased region" description="Basic and acidic residues" evidence="2">
    <location>
        <begin position="153"/>
        <end position="162"/>
    </location>
</feature>
<dbReference type="PaxDb" id="55529-EKX33952"/>
<evidence type="ECO:0000313" key="5">
    <source>
        <dbReference type="Proteomes" id="UP000011087"/>
    </source>
</evidence>
<evidence type="ECO:0000313" key="3">
    <source>
        <dbReference type="EMBL" id="EKX33952.1"/>
    </source>
</evidence>
<reference evidence="3 5" key="1">
    <citation type="journal article" date="2012" name="Nature">
        <title>Algal genomes reveal evolutionary mosaicism and the fate of nucleomorphs.</title>
        <authorList>
            <consortium name="DOE Joint Genome Institute"/>
            <person name="Curtis B.A."/>
            <person name="Tanifuji G."/>
            <person name="Burki F."/>
            <person name="Gruber A."/>
            <person name="Irimia M."/>
            <person name="Maruyama S."/>
            <person name="Arias M.C."/>
            <person name="Ball S.G."/>
            <person name="Gile G.H."/>
            <person name="Hirakawa Y."/>
            <person name="Hopkins J.F."/>
            <person name="Kuo A."/>
            <person name="Rensing S.A."/>
            <person name="Schmutz J."/>
            <person name="Symeonidi A."/>
            <person name="Elias M."/>
            <person name="Eveleigh R.J."/>
            <person name="Herman E.K."/>
            <person name="Klute M.J."/>
            <person name="Nakayama T."/>
            <person name="Obornik M."/>
            <person name="Reyes-Prieto A."/>
            <person name="Armbrust E.V."/>
            <person name="Aves S.J."/>
            <person name="Beiko R.G."/>
            <person name="Coutinho P."/>
            <person name="Dacks J.B."/>
            <person name="Durnford D.G."/>
            <person name="Fast N.M."/>
            <person name="Green B.R."/>
            <person name="Grisdale C.J."/>
            <person name="Hempel F."/>
            <person name="Henrissat B."/>
            <person name="Hoppner M.P."/>
            <person name="Ishida K."/>
            <person name="Kim E."/>
            <person name="Koreny L."/>
            <person name="Kroth P.G."/>
            <person name="Liu Y."/>
            <person name="Malik S.B."/>
            <person name="Maier U.G."/>
            <person name="McRose D."/>
            <person name="Mock T."/>
            <person name="Neilson J.A."/>
            <person name="Onodera N.T."/>
            <person name="Poole A.M."/>
            <person name="Pritham E.J."/>
            <person name="Richards T.A."/>
            <person name="Rocap G."/>
            <person name="Roy S.W."/>
            <person name="Sarai C."/>
            <person name="Schaack S."/>
            <person name="Shirato S."/>
            <person name="Slamovits C.H."/>
            <person name="Spencer D.F."/>
            <person name="Suzuki S."/>
            <person name="Worden A.Z."/>
            <person name="Zauner S."/>
            <person name="Barry K."/>
            <person name="Bell C."/>
            <person name="Bharti A.K."/>
            <person name="Crow J.A."/>
            <person name="Grimwood J."/>
            <person name="Kramer R."/>
            <person name="Lindquist E."/>
            <person name="Lucas S."/>
            <person name="Salamov A."/>
            <person name="McFadden G.I."/>
            <person name="Lane C.E."/>
            <person name="Keeling P.J."/>
            <person name="Gray M.W."/>
            <person name="Grigoriev I.V."/>
            <person name="Archibald J.M."/>
        </authorList>
    </citation>
    <scope>NUCLEOTIDE SEQUENCE</scope>
    <source>
        <strain evidence="3 5">CCMP2712</strain>
    </source>
</reference>
<dbReference type="HOGENOM" id="CLU_293804_0_0_1"/>
<dbReference type="KEGG" id="gtt:GUITHDRAFT_119878"/>
<name>L1ICY8_GUITC</name>